<dbReference type="AlphaFoldDB" id="A0A8S9IN13"/>
<organism evidence="2">
    <name type="scientific">Brassica cretica</name>
    <name type="common">Mustard</name>
    <dbReference type="NCBI Taxonomy" id="69181"/>
    <lineage>
        <taxon>Eukaryota</taxon>
        <taxon>Viridiplantae</taxon>
        <taxon>Streptophyta</taxon>
        <taxon>Embryophyta</taxon>
        <taxon>Tracheophyta</taxon>
        <taxon>Spermatophyta</taxon>
        <taxon>Magnoliopsida</taxon>
        <taxon>eudicotyledons</taxon>
        <taxon>Gunneridae</taxon>
        <taxon>Pentapetalae</taxon>
        <taxon>rosids</taxon>
        <taxon>malvids</taxon>
        <taxon>Brassicales</taxon>
        <taxon>Brassicaceae</taxon>
        <taxon>Brassiceae</taxon>
        <taxon>Brassica</taxon>
    </lineage>
</organism>
<feature type="compositionally biased region" description="Basic and acidic residues" evidence="1">
    <location>
        <begin position="460"/>
        <end position="475"/>
    </location>
</feature>
<dbReference type="EMBL" id="QGKY02001015">
    <property type="protein sequence ID" value="KAF2571259.1"/>
    <property type="molecule type" value="Genomic_DNA"/>
</dbReference>
<proteinExistence type="predicted"/>
<name>A0A8S9IN13_BRACR</name>
<evidence type="ECO:0000313" key="2">
    <source>
        <dbReference type="EMBL" id="KAF2571259.1"/>
    </source>
</evidence>
<gene>
    <name evidence="2" type="ORF">F2Q70_00002176</name>
</gene>
<comment type="caution">
    <text evidence="2">The sequence shown here is derived from an EMBL/GenBank/DDBJ whole genome shotgun (WGS) entry which is preliminary data.</text>
</comment>
<dbReference type="PANTHER" id="PTHR48449">
    <property type="entry name" value="DUF1985 DOMAIN-CONTAINING PROTEIN"/>
    <property type="match status" value="1"/>
</dbReference>
<sequence>MRLGYLAIFTGFIEGIQYSTATRTTLARLAMDLENFENYPWGRVAFKVLMESLKGKDLESNSYTVDGFTQVLQVSVTGGVVGNHMFSDNDCCSVILKHNSDDFQEVFYEVLHYGRLPRNLPEDLRLHRRLLGSLPECKTSPENGFTRTPAEDTYIRGRAPAGKSISYHTDDLKLFAALKNALHADEYEELKESKLGMFIKFKELGFGWASRLFHYMLGFQLDIKKNLNCDYNEDLENPRCEVTKEMAAFWDMLGVDVDAGPTTEHIIAAFGRCEEWSQDDSMRLGYLAIFTGFIEGRKYSTATRASLPRLVMYLEKFENCLWGRVAFKVLMESLKGKDLQHHSYTADGFIQVLQVWAYYALPEFGASYGNPIPNRPSPLLLAYKGGKGCKGFKEAISRHTSVINFVQKDFGEMSPRWDFDVEDSAAENIIKVMFNAKFRWKWTMDCWEVTGTKPSVKKEVSAAETESGVKEESGRPKKKARKEIPLRHVQRLLKWLLQRLVQRLLQLLVG</sequence>
<evidence type="ECO:0008006" key="3">
    <source>
        <dbReference type="Google" id="ProtNLM"/>
    </source>
</evidence>
<reference evidence="2" key="1">
    <citation type="submission" date="2019-12" db="EMBL/GenBank/DDBJ databases">
        <title>Genome sequencing and annotation of Brassica cretica.</title>
        <authorList>
            <person name="Studholme D.J."/>
            <person name="Sarris P.F."/>
        </authorList>
    </citation>
    <scope>NUCLEOTIDE SEQUENCE</scope>
    <source>
        <strain evidence="2">PFS-102/07</strain>
        <tissue evidence="2">Leaf</tissue>
    </source>
</reference>
<protein>
    <recommendedName>
        <fullName evidence="3">DUF1985 domain-containing protein</fullName>
    </recommendedName>
</protein>
<feature type="region of interest" description="Disordered" evidence="1">
    <location>
        <begin position="460"/>
        <end position="481"/>
    </location>
</feature>
<accession>A0A8S9IN13</accession>
<evidence type="ECO:0000256" key="1">
    <source>
        <dbReference type="SAM" id="MobiDB-lite"/>
    </source>
</evidence>
<dbReference type="PANTHER" id="PTHR48449:SF1">
    <property type="entry name" value="DUF1985 DOMAIN-CONTAINING PROTEIN"/>
    <property type="match status" value="1"/>
</dbReference>